<dbReference type="OrthoDB" id="10624500at2759"/>
<accession>A0A0L0T8K9</accession>
<reference evidence="1 2" key="1">
    <citation type="submission" date="2009-11" db="EMBL/GenBank/DDBJ databases">
        <title>Annotation of Allomyces macrogynus ATCC 38327.</title>
        <authorList>
            <consortium name="The Broad Institute Genome Sequencing Platform"/>
            <person name="Russ C."/>
            <person name="Cuomo C."/>
            <person name="Burger G."/>
            <person name="Gray M.W."/>
            <person name="Holland P.W.H."/>
            <person name="King N."/>
            <person name="Lang F.B.F."/>
            <person name="Roger A.J."/>
            <person name="Ruiz-Trillo I."/>
            <person name="Young S.K."/>
            <person name="Zeng Q."/>
            <person name="Gargeya S."/>
            <person name="Fitzgerald M."/>
            <person name="Haas B."/>
            <person name="Abouelleil A."/>
            <person name="Alvarado L."/>
            <person name="Arachchi H.M."/>
            <person name="Berlin A."/>
            <person name="Chapman S.B."/>
            <person name="Gearin G."/>
            <person name="Goldberg J."/>
            <person name="Griggs A."/>
            <person name="Gujja S."/>
            <person name="Hansen M."/>
            <person name="Heiman D."/>
            <person name="Howarth C."/>
            <person name="Larimer J."/>
            <person name="Lui A."/>
            <person name="MacDonald P.J.P."/>
            <person name="McCowen C."/>
            <person name="Montmayeur A."/>
            <person name="Murphy C."/>
            <person name="Neiman D."/>
            <person name="Pearson M."/>
            <person name="Priest M."/>
            <person name="Roberts A."/>
            <person name="Saif S."/>
            <person name="Shea T."/>
            <person name="Sisk P."/>
            <person name="Stolte C."/>
            <person name="Sykes S."/>
            <person name="Wortman J."/>
            <person name="Nusbaum C."/>
            <person name="Birren B."/>
        </authorList>
    </citation>
    <scope>NUCLEOTIDE SEQUENCE [LARGE SCALE GENOMIC DNA]</scope>
    <source>
        <strain evidence="1 2">ATCC 38327</strain>
    </source>
</reference>
<proteinExistence type="predicted"/>
<keyword evidence="2" id="KW-1185">Reference proteome</keyword>
<dbReference type="AlphaFoldDB" id="A0A0L0T8K9"/>
<sequence length="244" mass="26384">MIDGSTLDALPHLEQLSFSKDIQWANGLAPTLAFVSTIEAPTATLHALARAPSSLACVRNVIVAGVSDEHLEDEVLRELPSGIVPLWSLDAGIVHPRLLETITRMPSFTSLIASTVYTDDPVHVLTLTYHAAGLGVWDRMAHLRYSESENDRIAARLVVRVASVGRRIDKAVRAITDVVEWAAETGEMDVTPLPVDVIVDAEVDAHACEQLTQMLAKVAVDGTIALGEISIDRLIAERSHSTSQ</sequence>
<dbReference type="Proteomes" id="UP000054350">
    <property type="component" value="Unassembled WGS sequence"/>
</dbReference>
<reference evidence="2" key="2">
    <citation type="submission" date="2009-11" db="EMBL/GenBank/DDBJ databases">
        <title>The Genome Sequence of Allomyces macrogynus strain ATCC 38327.</title>
        <authorList>
            <consortium name="The Broad Institute Genome Sequencing Platform"/>
            <person name="Russ C."/>
            <person name="Cuomo C."/>
            <person name="Shea T."/>
            <person name="Young S.K."/>
            <person name="Zeng Q."/>
            <person name="Koehrsen M."/>
            <person name="Haas B."/>
            <person name="Borodovsky M."/>
            <person name="Guigo R."/>
            <person name="Alvarado L."/>
            <person name="Berlin A."/>
            <person name="Borenstein D."/>
            <person name="Chen Z."/>
            <person name="Engels R."/>
            <person name="Freedman E."/>
            <person name="Gellesch M."/>
            <person name="Goldberg J."/>
            <person name="Griggs A."/>
            <person name="Gujja S."/>
            <person name="Heiman D."/>
            <person name="Hepburn T."/>
            <person name="Howarth C."/>
            <person name="Jen D."/>
            <person name="Larson L."/>
            <person name="Lewis B."/>
            <person name="Mehta T."/>
            <person name="Park D."/>
            <person name="Pearson M."/>
            <person name="Roberts A."/>
            <person name="Saif S."/>
            <person name="Shenoy N."/>
            <person name="Sisk P."/>
            <person name="Stolte C."/>
            <person name="Sykes S."/>
            <person name="Walk T."/>
            <person name="White J."/>
            <person name="Yandava C."/>
            <person name="Burger G."/>
            <person name="Gray M.W."/>
            <person name="Holland P.W.H."/>
            <person name="King N."/>
            <person name="Lang F.B.F."/>
            <person name="Roger A.J."/>
            <person name="Ruiz-Trillo I."/>
            <person name="Lander E."/>
            <person name="Nusbaum C."/>
        </authorList>
    </citation>
    <scope>NUCLEOTIDE SEQUENCE [LARGE SCALE GENOMIC DNA]</scope>
    <source>
        <strain evidence="2">ATCC 38327</strain>
    </source>
</reference>
<organism evidence="1 2">
    <name type="scientific">Allomyces macrogynus (strain ATCC 38327)</name>
    <name type="common">Allomyces javanicus var. macrogynus</name>
    <dbReference type="NCBI Taxonomy" id="578462"/>
    <lineage>
        <taxon>Eukaryota</taxon>
        <taxon>Fungi</taxon>
        <taxon>Fungi incertae sedis</taxon>
        <taxon>Blastocladiomycota</taxon>
        <taxon>Blastocladiomycetes</taxon>
        <taxon>Blastocladiales</taxon>
        <taxon>Blastocladiaceae</taxon>
        <taxon>Allomyces</taxon>
    </lineage>
</organism>
<evidence type="ECO:0000313" key="2">
    <source>
        <dbReference type="Proteomes" id="UP000054350"/>
    </source>
</evidence>
<evidence type="ECO:0000313" key="1">
    <source>
        <dbReference type="EMBL" id="KNE71050.1"/>
    </source>
</evidence>
<dbReference type="VEuPathDB" id="FungiDB:AMAG_15307"/>
<protein>
    <submittedName>
        <fullName evidence="1">Uncharacterized protein</fullName>
    </submittedName>
</protein>
<dbReference type="EMBL" id="GG745369">
    <property type="protein sequence ID" value="KNE71050.1"/>
    <property type="molecule type" value="Genomic_DNA"/>
</dbReference>
<name>A0A0L0T8K9_ALLM3</name>
<gene>
    <name evidence="1" type="ORF">AMAG_15307</name>
</gene>